<dbReference type="InterPro" id="IPR011009">
    <property type="entry name" value="Kinase-like_dom_sf"/>
</dbReference>
<keyword evidence="3" id="KW-0418">Kinase</keyword>
<evidence type="ECO:0000256" key="1">
    <source>
        <dbReference type="SAM" id="MobiDB-lite"/>
    </source>
</evidence>
<comment type="caution">
    <text evidence="3">The sequence shown here is derived from an EMBL/GenBank/DDBJ whole genome shotgun (WGS) entry which is preliminary data.</text>
</comment>
<organism evidence="3 4">
    <name type="scientific">[Emmonsia] crescens</name>
    <dbReference type="NCBI Taxonomy" id="73230"/>
    <lineage>
        <taxon>Eukaryota</taxon>
        <taxon>Fungi</taxon>
        <taxon>Dikarya</taxon>
        <taxon>Ascomycota</taxon>
        <taxon>Pezizomycotina</taxon>
        <taxon>Eurotiomycetes</taxon>
        <taxon>Eurotiomycetidae</taxon>
        <taxon>Onygenales</taxon>
        <taxon>Ajellomycetaceae</taxon>
        <taxon>Emergomyces</taxon>
    </lineage>
</organism>
<dbReference type="SUPFAM" id="SSF56112">
    <property type="entry name" value="Protein kinase-like (PK-like)"/>
    <property type="match status" value="1"/>
</dbReference>
<reference evidence="3 4" key="1">
    <citation type="submission" date="2017-10" db="EMBL/GenBank/DDBJ databases">
        <title>Comparative genomics in systemic dimorphic fungi from Ajellomycetaceae.</title>
        <authorList>
            <person name="Munoz J.F."/>
            <person name="Mcewen J.G."/>
            <person name="Clay O.K."/>
            <person name="Cuomo C.A."/>
        </authorList>
    </citation>
    <scope>NUCLEOTIDE SEQUENCE [LARGE SCALE GENOMIC DNA]</scope>
    <source>
        <strain evidence="3 4">UAMH4076</strain>
    </source>
</reference>
<name>A0A2B7YZ12_9EURO</name>
<feature type="domain" description="Protein kinase" evidence="2">
    <location>
        <begin position="307"/>
        <end position="557"/>
    </location>
</feature>
<dbReference type="AlphaFoldDB" id="A0A2B7YZ12"/>
<evidence type="ECO:0000259" key="2">
    <source>
        <dbReference type="PROSITE" id="PS50011"/>
    </source>
</evidence>
<feature type="compositionally biased region" description="Polar residues" evidence="1">
    <location>
        <begin position="11"/>
        <end position="28"/>
    </location>
</feature>
<protein>
    <submittedName>
        <fullName evidence="3">Serine/threonine protein kinase</fullName>
    </submittedName>
</protein>
<sequence length="1100" mass="124175">MAISIFDRPGSPTQQYIPMPNLQKTPPSKRSMWHRLGFPWLGKDSRRSASPGSLSFRDPTSYNESSDVSSQSANYDSNNRPRPVSSGVGVGLPRHTTFKRQNSEQRERLYPIEAGCRRALSVDRRRPISWHRTRSPPPVSTARLSAPEVQYHDIALTLPPWVDSSPLHAPEHYEFGTYTDGTFSIDGEDAEDLLEKEMDRKWILNLSMHFRDRSEREKFFVTYAETPNKWRRVTISCDYRNAEPDSLERDLKKLYYQRDKNARIYESIRDSLPEIQFYDTVTNLRLETSDGRLHVHVTEDMNEIIPYPPISTIEYLGLDFVRESDLSFVGHLSGFAYQVKLNGKDYVKKEIPGPDMVNEFLYEINALHALIGSQSVIQLKAIVVDDDMMTTKGLLIHFAKKGSLIELIYDHKGTIEWPRRARWARQIIEGLAEIHEAGFVQGDLTVSNIVVDANDDAKIIDINRRGCPVGWEAPEFTKLLQSKQKISMYIGVKSDLYQLGMTLWALAMEIDEPGSQTRPFIIPVDMKIPDYYRNVVDICLSTSPQNRLPAKELLGFFPQGSPTRKNELAANNMEIPPPVEMPGDSGCLDENPSRWNYEYLEQPANDIRLTSGPKSVPDSEDIPFYDLEPQRLSSEYRDLDAHFAQFENEENPLDFATKDGEIELELPSSADLSSAIHNTLAFGSSLDGILTGVGQHLSCGIECNLMMLDDRYGELQLPEEFESSHDAVENDERKIYHTPAEIVETKEPLVQDIDTGSQIFTSVSQEDLLDSSLPINPAFTASTVPKDIRQSKPDFEIPAPTKINSPDFPMDSSRKQDPHIERCDDLFLSRLPINPAFKDPSEPGQQNGLLLLPKLPMNLVMKDFSESGKQDDLLFTSKLPINPAFKDPSEPGQQSGLLLLPKLPMNLDIKDFSEPGKQDGLLFTSKLPINPAFNARHSFELEQQDDCSSRSNVIQDVGPSITSRPIAPILQTQSAWQHSCRTDDLFLSQLPINPAYNAILGMPHETSYLFRDSKDGSDSPSISPEFFILSSPKEISRPQSCETGLSSDLFKSQLPINPAFKDPASPGLQTSYLPQNPMVFIDSRECPARKRRAFAEHICL</sequence>
<feature type="region of interest" description="Disordered" evidence="1">
    <location>
        <begin position="791"/>
        <end position="817"/>
    </location>
</feature>
<dbReference type="Gene3D" id="1.10.510.10">
    <property type="entry name" value="Transferase(Phosphotransferase) domain 1"/>
    <property type="match status" value="1"/>
</dbReference>
<dbReference type="Proteomes" id="UP000226031">
    <property type="component" value="Unassembled WGS sequence"/>
</dbReference>
<dbReference type="InterPro" id="IPR000719">
    <property type="entry name" value="Prot_kinase_dom"/>
</dbReference>
<keyword evidence="3" id="KW-0808">Transferase</keyword>
<dbReference type="EMBL" id="PDND01000251">
    <property type="protein sequence ID" value="PGH29344.1"/>
    <property type="molecule type" value="Genomic_DNA"/>
</dbReference>
<evidence type="ECO:0000313" key="4">
    <source>
        <dbReference type="Proteomes" id="UP000226031"/>
    </source>
</evidence>
<feature type="region of interest" description="Disordered" evidence="1">
    <location>
        <begin position="1"/>
        <end position="30"/>
    </location>
</feature>
<proteinExistence type="predicted"/>
<dbReference type="PROSITE" id="PS50011">
    <property type="entry name" value="PROTEIN_KINASE_DOM"/>
    <property type="match status" value="1"/>
</dbReference>
<feature type="compositionally biased region" description="Polar residues" evidence="1">
    <location>
        <begin position="48"/>
        <end position="80"/>
    </location>
</feature>
<dbReference type="InterPro" id="IPR001245">
    <property type="entry name" value="Ser-Thr/Tyr_kinase_cat_dom"/>
</dbReference>
<keyword evidence="4" id="KW-1185">Reference proteome</keyword>
<keyword evidence="3" id="KW-0723">Serine/threonine-protein kinase</keyword>
<gene>
    <name evidence="3" type="ORF">GX50_07909</name>
</gene>
<dbReference type="PANTHER" id="PTHR44329">
    <property type="entry name" value="SERINE/THREONINE-PROTEIN KINASE TNNI3K-RELATED"/>
    <property type="match status" value="1"/>
</dbReference>
<dbReference type="GO" id="GO:0005524">
    <property type="term" value="F:ATP binding"/>
    <property type="evidence" value="ECO:0007669"/>
    <property type="project" value="InterPro"/>
</dbReference>
<dbReference type="STRING" id="73230.A0A2B7YZ12"/>
<dbReference type="GO" id="GO:0004674">
    <property type="term" value="F:protein serine/threonine kinase activity"/>
    <property type="evidence" value="ECO:0007669"/>
    <property type="project" value="UniProtKB-KW"/>
</dbReference>
<dbReference type="Pfam" id="PF07714">
    <property type="entry name" value="PK_Tyr_Ser-Thr"/>
    <property type="match status" value="1"/>
</dbReference>
<dbReference type="InterPro" id="IPR051681">
    <property type="entry name" value="Ser/Thr_Kinases-Pseudokinases"/>
</dbReference>
<evidence type="ECO:0000313" key="3">
    <source>
        <dbReference type="EMBL" id="PGH29344.1"/>
    </source>
</evidence>
<feature type="region of interest" description="Disordered" evidence="1">
    <location>
        <begin position="44"/>
        <end position="106"/>
    </location>
</feature>
<dbReference type="VEuPathDB" id="FungiDB:EMCG_04477"/>
<accession>A0A2B7YZ12</accession>